<name>A0A383BLP3_9ZZZZ</name>
<reference evidence="1" key="1">
    <citation type="submission" date="2018-05" db="EMBL/GenBank/DDBJ databases">
        <authorList>
            <person name="Lanie J.A."/>
            <person name="Ng W.-L."/>
            <person name="Kazmierczak K.M."/>
            <person name="Andrzejewski T.M."/>
            <person name="Davidsen T.M."/>
            <person name="Wayne K.J."/>
            <person name="Tettelin H."/>
            <person name="Glass J.I."/>
            <person name="Rusch D."/>
            <person name="Podicherti R."/>
            <person name="Tsui H.-C.T."/>
            <person name="Winkler M.E."/>
        </authorList>
    </citation>
    <scope>NUCLEOTIDE SEQUENCE</scope>
</reference>
<proteinExistence type="predicted"/>
<feature type="non-terminal residue" evidence="1">
    <location>
        <position position="27"/>
    </location>
</feature>
<organism evidence="1">
    <name type="scientific">marine metagenome</name>
    <dbReference type="NCBI Taxonomy" id="408172"/>
    <lineage>
        <taxon>unclassified sequences</taxon>
        <taxon>metagenomes</taxon>
        <taxon>ecological metagenomes</taxon>
    </lineage>
</organism>
<dbReference type="AlphaFoldDB" id="A0A383BLP3"/>
<accession>A0A383BLP3</accession>
<gene>
    <name evidence="1" type="ORF">METZ01_LOCUS473577</name>
</gene>
<evidence type="ECO:0000313" key="1">
    <source>
        <dbReference type="EMBL" id="SVE20723.1"/>
    </source>
</evidence>
<dbReference type="EMBL" id="UINC01201396">
    <property type="protein sequence ID" value="SVE20723.1"/>
    <property type="molecule type" value="Genomic_DNA"/>
</dbReference>
<protein>
    <submittedName>
        <fullName evidence="1">Uncharacterized protein</fullName>
    </submittedName>
</protein>
<sequence length="27" mass="2969">MKLSLTLSLLLLFAGGVHANSQEFEYS</sequence>